<protein>
    <submittedName>
        <fullName evidence="2">Phosphohistidine phosphatase</fullName>
    </submittedName>
</protein>
<dbReference type="Gene3D" id="3.40.50.1240">
    <property type="entry name" value="Phosphoglycerate mutase-like"/>
    <property type="match status" value="1"/>
</dbReference>
<dbReference type="CDD" id="cd07067">
    <property type="entry name" value="HP_PGM_like"/>
    <property type="match status" value="1"/>
</dbReference>
<evidence type="ECO:0000256" key="1">
    <source>
        <dbReference type="ARBA" id="ARBA00022801"/>
    </source>
</evidence>
<keyword evidence="3" id="KW-1185">Reference proteome</keyword>
<dbReference type="STRING" id="1891224.BBP83_06280"/>
<sequence>MQLTLIRHGEAMPPVMGNDMKRPLTEHGHLQAAQTARYLKDMIQPDVFVVSPLLRAQETLSHLRLYFPNIPVVICNAIKPDDDAKNAVNWISQLPYESIVVVCHMNVVAHMASILVEEPFHPYALAEVRLYEQVVVAPGLSTQIKSFIPVVQ</sequence>
<dbReference type="InterPro" id="IPR029033">
    <property type="entry name" value="His_PPase_superfam"/>
</dbReference>
<dbReference type="InterPro" id="IPR013078">
    <property type="entry name" value="His_Pase_superF_clade-1"/>
</dbReference>
<proteinExistence type="predicted"/>
<dbReference type="GO" id="GO:0016787">
    <property type="term" value="F:hydrolase activity"/>
    <property type="evidence" value="ECO:0007669"/>
    <property type="project" value="UniProtKB-KW"/>
</dbReference>
<organism evidence="2 3">
    <name type="scientific">Acinetobacter celticus</name>
    <dbReference type="NCBI Taxonomy" id="1891224"/>
    <lineage>
        <taxon>Bacteria</taxon>
        <taxon>Pseudomonadati</taxon>
        <taxon>Pseudomonadota</taxon>
        <taxon>Gammaproteobacteria</taxon>
        <taxon>Moraxellales</taxon>
        <taxon>Moraxellaceae</taxon>
        <taxon>Acinetobacter</taxon>
    </lineage>
</organism>
<dbReference type="AlphaFoldDB" id="A0A1C3CWG9"/>
<dbReference type="Pfam" id="PF00300">
    <property type="entry name" value="His_Phos_1"/>
    <property type="match status" value="1"/>
</dbReference>
<dbReference type="SMART" id="SM00855">
    <property type="entry name" value="PGAM"/>
    <property type="match status" value="1"/>
</dbReference>
<dbReference type="InterPro" id="IPR051021">
    <property type="entry name" value="Mito_Ser/Thr_phosphatase"/>
</dbReference>
<evidence type="ECO:0000313" key="3">
    <source>
        <dbReference type="Proteomes" id="UP000186553"/>
    </source>
</evidence>
<dbReference type="OrthoDB" id="92610at2"/>
<gene>
    <name evidence="2" type="ORF">BBP83_06280</name>
</gene>
<comment type="caution">
    <text evidence="2">The sequence shown here is derived from an EMBL/GenBank/DDBJ whole genome shotgun (WGS) entry which is preliminary data.</text>
</comment>
<accession>A0A1C3CWG9</accession>
<reference evidence="2 3" key="1">
    <citation type="submission" date="2016-07" db="EMBL/GenBank/DDBJ databases">
        <title>Acinetobacter sp. ANC 4603.</title>
        <authorList>
            <person name="Radolfova-Krizova L."/>
            <person name="Nemec A."/>
        </authorList>
    </citation>
    <scope>NUCLEOTIDE SEQUENCE [LARGE SCALE GENOMIC DNA]</scope>
    <source>
        <strain evidence="2 3">ANC 4603</strain>
    </source>
</reference>
<name>A0A1C3CWG9_9GAMM</name>
<dbReference type="RefSeq" id="WP_068886997.1">
    <property type="nucleotide sequence ID" value="NZ_CBCRUU010000006.1"/>
</dbReference>
<dbReference type="Proteomes" id="UP000186553">
    <property type="component" value="Unassembled WGS sequence"/>
</dbReference>
<dbReference type="SUPFAM" id="SSF53254">
    <property type="entry name" value="Phosphoglycerate mutase-like"/>
    <property type="match status" value="1"/>
</dbReference>
<dbReference type="PANTHER" id="PTHR20935">
    <property type="entry name" value="PHOSPHOGLYCERATE MUTASE-RELATED"/>
    <property type="match status" value="1"/>
</dbReference>
<dbReference type="EMBL" id="MBDL01000009">
    <property type="protein sequence ID" value="ODA13053.1"/>
    <property type="molecule type" value="Genomic_DNA"/>
</dbReference>
<keyword evidence="1" id="KW-0378">Hydrolase</keyword>
<evidence type="ECO:0000313" key="2">
    <source>
        <dbReference type="EMBL" id="ODA13053.1"/>
    </source>
</evidence>